<keyword evidence="10" id="KW-0067">ATP-binding</keyword>
<gene>
    <name evidence="22" type="ORF">KPH14_010773</name>
</gene>
<evidence type="ECO:0000256" key="14">
    <source>
        <dbReference type="ARBA" id="ARBA00022932"/>
    </source>
</evidence>
<dbReference type="SUPFAM" id="SSF53098">
    <property type="entry name" value="Ribonuclease H-like"/>
    <property type="match status" value="1"/>
</dbReference>
<keyword evidence="5" id="KW-0479">Metal-binding</keyword>
<proteinExistence type="predicted"/>
<evidence type="ECO:0000256" key="7">
    <source>
        <dbReference type="ARBA" id="ARBA00022750"/>
    </source>
</evidence>
<evidence type="ECO:0000256" key="19">
    <source>
        <dbReference type="SAM" id="MobiDB-lite"/>
    </source>
</evidence>
<dbReference type="InterPro" id="IPR001584">
    <property type="entry name" value="Integrase_cat-core"/>
</dbReference>
<keyword evidence="23" id="KW-1185">Reference proteome</keyword>
<evidence type="ECO:0000256" key="11">
    <source>
        <dbReference type="ARBA" id="ARBA00022842"/>
    </source>
</evidence>
<keyword evidence="14" id="KW-0548">Nucleotidyltransferase</keyword>
<dbReference type="GO" id="GO:0003964">
    <property type="term" value="F:RNA-directed DNA polymerase activity"/>
    <property type="evidence" value="ECO:0007669"/>
    <property type="project" value="UniProtKB-KW"/>
</dbReference>
<dbReference type="InterPro" id="IPR025724">
    <property type="entry name" value="GAG-pre-integrase_dom"/>
</dbReference>
<dbReference type="GO" id="GO:0006310">
    <property type="term" value="P:DNA recombination"/>
    <property type="evidence" value="ECO:0007669"/>
    <property type="project" value="UniProtKB-KW"/>
</dbReference>
<organism evidence="22 23">
    <name type="scientific">Odynerus spinipes</name>
    <dbReference type="NCBI Taxonomy" id="1348599"/>
    <lineage>
        <taxon>Eukaryota</taxon>
        <taxon>Metazoa</taxon>
        <taxon>Ecdysozoa</taxon>
        <taxon>Arthropoda</taxon>
        <taxon>Hexapoda</taxon>
        <taxon>Insecta</taxon>
        <taxon>Pterygota</taxon>
        <taxon>Neoptera</taxon>
        <taxon>Endopterygota</taxon>
        <taxon>Hymenoptera</taxon>
        <taxon>Apocrita</taxon>
        <taxon>Aculeata</taxon>
        <taxon>Vespoidea</taxon>
        <taxon>Vespidae</taxon>
        <taxon>Eumeninae</taxon>
        <taxon>Odynerus</taxon>
    </lineage>
</organism>
<evidence type="ECO:0000256" key="15">
    <source>
        <dbReference type="ARBA" id="ARBA00023113"/>
    </source>
</evidence>
<dbReference type="GO" id="GO:0004190">
    <property type="term" value="F:aspartic-type endopeptidase activity"/>
    <property type="evidence" value="ECO:0007669"/>
    <property type="project" value="UniProtKB-KW"/>
</dbReference>
<dbReference type="PROSITE" id="PS50994">
    <property type="entry name" value="INTEGRASE"/>
    <property type="match status" value="1"/>
</dbReference>
<comment type="caution">
    <text evidence="22">The sequence shown here is derived from an EMBL/GenBank/DDBJ whole genome shotgun (WGS) entry which is preliminary data.</text>
</comment>
<evidence type="ECO:0000256" key="5">
    <source>
        <dbReference type="ARBA" id="ARBA00022723"/>
    </source>
</evidence>
<feature type="compositionally biased region" description="Basic residues" evidence="19">
    <location>
        <begin position="734"/>
        <end position="757"/>
    </location>
</feature>
<evidence type="ECO:0000256" key="3">
    <source>
        <dbReference type="ARBA" id="ARBA00022670"/>
    </source>
</evidence>
<sequence>MADVKFLITKLNNSNYQIWKEKVQLLLMREKVWHTVEKVKPAAADEKWLGEDMHARSTIGLLVEDDQLRHIKKTTSAKEAWDSLKGYHEKASLSNIVYTLKRLCRSRLAENESMERHINGMLNMVDELEARGESIKERMVIALILGSLPDSYNTLVTALETRPEIDLTLELVKGKLLEEEQRRTNSRQNTKDVDDVALKVQHRTNQEATGTSGIKTNKGTTCFFCKRLGHQKKDCYKYKKWKYNKEKANQVTDKGASELCFIVGDQSTEKGTKWYLDSGATSHMTHNKDFFTKLEKISDSKVRIANGQYEEVKGIGEGNITCEENGKITAIKVKDVLFVPTLMDNLLSVKKLIAKGFDVKFQKEGCLIERNGQVIITAGSTGSLYYIQSDNKALLAKDGHNEYCIHMWHKRLGHRDPQAIKAMSSRNLADNIKIIDCNTIETCEVCLKGKMSRLPFPKRSDNRRRNILDLIHTDLCGPMQTMTPGKKRYFLTLIDDYSRYTHIYFLNSKSEVTDKIVEFIELMKTKFNRKPKCFRSDRGKEYINDRLIGVLKTEGIEMQHTAAYTPEQNGVAERKNRSLMEMGRCLLIEANLPNKYWAEAVNTANYLQNRIYSKSVNGIPITLWNGVKPDMSEVRTFGTRVYAHVPKELRKKLDDKAKELRFVGYSEETKGYRLLDTDNNKITVSRDVRFIEENDKNITIELKHDDTEEEANNSQSDSQEEKSTVEEETDTRAPMKRGPGRPRVVRTGSRGRPRKEHRMVPVDNTELEATSFAEASAGEVIPYTSADEWHNAIEDEVKSILKYDVCEIVDKPEGVNVIGSRMILTKKLNADGTLFRRKARLVAKGCSQRPGFDYDQTFAPVARLSSIRFAVALAIKFGMKIHQLDVATAYLNSSLDVPIYMELPVQFQDALVRIQKSKTVEASVRSKAKEMSTLLESKNKVCRLKKAIYGLKQAGRQWNITIDGSLKSLGLESSSADPCVYYKGNIKNLLLVIIYVDDTLVISRSLDEIMSVKASLSQRFELKDLGEAQCCLGIRFVRKRDEISLSQVGYVNELLNRYNMKDANPVRTPMEQGLELNDQIEPTQNLPFRELLGSLMYLAMATRPDIAYSVSHLSQYNNQFGKVHWNAAKRILRYLKGTINYGLTFTANKEPIIGYVDADWGGCTKDRRSYTGFTFKLSGAPISWESRKQRTVALSSTEAEYMGISEASKEAMYWKKFLRELNLGDKESITIYSDNLGAQKLTENNMYHRRTKHIDIRHHFVREAITQGVINIKYLGTEHMIADILTKALPTAKHVQCVKLLGLST</sequence>
<dbReference type="Pfam" id="PF13976">
    <property type="entry name" value="gag_pre-integrs"/>
    <property type="match status" value="1"/>
</dbReference>
<evidence type="ECO:0000256" key="8">
    <source>
        <dbReference type="ARBA" id="ARBA00022759"/>
    </source>
</evidence>
<dbReference type="Gene3D" id="3.30.420.10">
    <property type="entry name" value="Ribonuclease H-like superfamily/Ribonuclease H"/>
    <property type="match status" value="1"/>
</dbReference>
<keyword evidence="13" id="KW-0695">RNA-directed DNA polymerase</keyword>
<keyword evidence="18" id="KW-0862">Zinc</keyword>
<evidence type="ECO:0000256" key="9">
    <source>
        <dbReference type="ARBA" id="ARBA00022801"/>
    </source>
</evidence>
<dbReference type="GO" id="GO:0003676">
    <property type="term" value="F:nucleic acid binding"/>
    <property type="evidence" value="ECO:0007669"/>
    <property type="project" value="InterPro"/>
</dbReference>
<dbReference type="PANTHER" id="PTHR42648">
    <property type="entry name" value="TRANSPOSASE, PUTATIVE-RELATED"/>
    <property type="match status" value="1"/>
</dbReference>
<feature type="domain" description="CCHC-type" evidence="20">
    <location>
        <begin position="222"/>
        <end position="235"/>
    </location>
</feature>
<dbReference type="PANTHER" id="PTHR42648:SF11">
    <property type="entry name" value="TRANSPOSON TY4-P GAG-POL POLYPROTEIN"/>
    <property type="match status" value="1"/>
</dbReference>
<dbReference type="GO" id="GO:0015074">
    <property type="term" value="P:DNA integration"/>
    <property type="evidence" value="ECO:0007669"/>
    <property type="project" value="UniProtKB-KW"/>
</dbReference>
<dbReference type="GO" id="GO:0004519">
    <property type="term" value="F:endonuclease activity"/>
    <property type="evidence" value="ECO:0007669"/>
    <property type="project" value="UniProtKB-KW"/>
</dbReference>
<keyword evidence="18" id="KW-0863">Zinc-finger</keyword>
<keyword evidence="17" id="KW-0511">Multifunctional enzyme</keyword>
<reference evidence="22" key="1">
    <citation type="submission" date="2021-08" db="EMBL/GenBank/DDBJ databases">
        <authorList>
            <person name="Misof B."/>
            <person name="Oliver O."/>
            <person name="Podsiadlowski L."/>
            <person name="Donath A."/>
            <person name="Peters R."/>
            <person name="Mayer C."/>
            <person name="Rust J."/>
            <person name="Gunkel S."/>
            <person name="Lesny P."/>
            <person name="Martin S."/>
            <person name="Oeyen J.P."/>
            <person name="Petersen M."/>
            <person name="Panagiotis P."/>
            <person name="Wilbrandt J."/>
            <person name="Tanja T."/>
        </authorList>
    </citation>
    <scope>NUCLEOTIDE SEQUENCE</scope>
    <source>
        <strain evidence="22">GBR_01_08_01A</strain>
        <tissue evidence="22">Thorax + abdomen</tissue>
    </source>
</reference>
<keyword evidence="4" id="KW-0540">Nuclease</keyword>
<dbReference type="InterPro" id="IPR043502">
    <property type="entry name" value="DNA/RNA_pol_sf"/>
</dbReference>
<evidence type="ECO:0000256" key="16">
    <source>
        <dbReference type="ARBA" id="ARBA00023172"/>
    </source>
</evidence>
<keyword evidence="2" id="KW-1188">Viral release from host cell</keyword>
<keyword evidence="12" id="KW-0229">DNA integration</keyword>
<reference evidence="22" key="2">
    <citation type="journal article" date="2023" name="Commun. Biol.">
        <title>Intrasexual cuticular hydrocarbon dimorphism in a wasp sheds light on hydrocarbon biosynthesis genes in Hymenoptera.</title>
        <authorList>
            <person name="Moris V.C."/>
            <person name="Podsiadlowski L."/>
            <person name="Martin S."/>
            <person name="Oeyen J.P."/>
            <person name="Donath A."/>
            <person name="Petersen M."/>
            <person name="Wilbrandt J."/>
            <person name="Misof B."/>
            <person name="Liedtke D."/>
            <person name="Thamm M."/>
            <person name="Scheiner R."/>
            <person name="Schmitt T."/>
            <person name="Niehuis O."/>
        </authorList>
    </citation>
    <scope>NUCLEOTIDE SEQUENCE</scope>
    <source>
        <strain evidence="22">GBR_01_08_01A</strain>
    </source>
</reference>
<dbReference type="InterPro" id="IPR036397">
    <property type="entry name" value="RNaseH_sf"/>
</dbReference>
<keyword evidence="11" id="KW-0460">Magnesium</keyword>
<dbReference type="InterPro" id="IPR036875">
    <property type="entry name" value="Znf_CCHC_sf"/>
</dbReference>
<dbReference type="SUPFAM" id="SSF57756">
    <property type="entry name" value="Retrovirus zinc finger-like domains"/>
    <property type="match status" value="1"/>
</dbReference>
<dbReference type="SUPFAM" id="SSF56672">
    <property type="entry name" value="DNA/RNA polymerases"/>
    <property type="match status" value="1"/>
</dbReference>
<feature type="domain" description="Integrase catalytic" evidence="21">
    <location>
        <begin position="453"/>
        <end position="628"/>
    </location>
</feature>
<evidence type="ECO:0008006" key="24">
    <source>
        <dbReference type="Google" id="ProtNLM"/>
    </source>
</evidence>
<dbReference type="GO" id="GO:0042575">
    <property type="term" value="C:DNA polymerase complex"/>
    <property type="evidence" value="ECO:0007669"/>
    <property type="project" value="UniProtKB-ARBA"/>
</dbReference>
<evidence type="ECO:0000256" key="6">
    <source>
        <dbReference type="ARBA" id="ARBA00022741"/>
    </source>
</evidence>
<evidence type="ECO:0000313" key="22">
    <source>
        <dbReference type="EMBL" id="KAK2580008.1"/>
    </source>
</evidence>
<dbReference type="Pfam" id="PF22936">
    <property type="entry name" value="Pol_BBD"/>
    <property type="match status" value="1"/>
</dbReference>
<accession>A0AAD9VMH1</accession>
<dbReference type="InterPro" id="IPR057670">
    <property type="entry name" value="SH3_retrovirus"/>
</dbReference>
<dbReference type="GO" id="GO:0003887">
    <property type="term" value="F:DNA-directed DNA polymerase activity"/>
    <property type="evidence" value="ECO:0007669"/>
    <property type="project" value="UniProtKB-KW"/>
</dbReference>
<keyword evidence="16" id="KW-0233">DNA recombination</keyword>
<evidence type="ECO:0000256" key="2">
    <source>
        <dbReference type="ARBA" id="ARBA00022612"/>
    </source>
</evidence>
<evidence type="ECO:0000313" key="23">
    <source>
        <dbReference type="Proteomes" id="UP001258017"/>
    </source>
</evidence>
<evidence type="ECO:0000256" key="17">
    <source>
        <dbReference type="ARBA" id="ARBA00023268"/>
    </source>
</evidence>
<dbReference type="InterPro" id="IPR054722">
    <property type="entry name" value="PolX-like_BBD"/>
</dbReference>
<dbReference type="Proteomes" id="UP001258017">
    <property type="component" value="Unassembled WGS sequence"/>
</dbReference>
<dbReference type="InterPro" id="IPR039537">
    <property type="entry name" value="Retrotran_Ty1/copia-like"/>
</dbReference>
<evidence type="ECO:0000256" key="1">
    <source>
        <dbReference type="ARBA" id="ARBA00002180"/>
    </source>
</evidence>
<evidence type="ECO:0000259" key="21">
    <source>
        <dbReference type="PROSITE" id="PS50994"/>
    </source>
</evidence>
<feature type="compositionally biased region" description="Basic and acidic residues" evidence="19">
    <location>
        <begin position="719"/>
        <end position="733"/>
    </location>
</feature>
<evidence type="ECO:0000256" key="4">
    <source>
        <dbReference type="ARBA" id="ARBA00022722"/>
    </source>
</evidence>
<dbReference type="Pfam" id="PF14223">
    <property type="entry name" value="Retrotran_gag_2"/>
    <property type="match status" value="1"/>
</dbReference>
<feature type="region of interest" description="Disordered" evidence="19">
    <location>
        <begin position="700"/>
        <end position="757"/>
    </location>
</feature>
<keyword evidence="14" id="KW-0808">Transferase</keyword>
<evidence type="ECO:0000256" key="18">
    <source>
        <dbReference type="PROSITE-ProRule" id="PRU00047"/>
    </source>
</evidence>
<dbReference type="EMBL" id="JAIFRP010000064">
    <property type="protein sequence ID" value="KAK2580008.1"/>
    <property type="molecule type" value="Genomic_DNA"/>
</dbReference>
<dbReference type="InterPro" id="IPR013103">
    <property type="entry name" value="RVT_2"/>
</dbReference>
<evidence type="ECO:0000256" key="12">
    <source>
        <dbReference type="ARBA" id="ARBA00022908"/>
    </source>
</evidence>
<dbReference type="Pfam" id="PF07727">
    <property type="entry name" value="RVT_2"/>
    <property type="match status" value="2"/>
</dbReference>
<evidence type="ECO:0000256" key="10">
    <source>
        <dbReference type="ARBA" id="ARBA00022840"/>
    </source>
</evidence>
<keyword evidence="6" id="KW-0547">Nucleotide-binding</keyword>
<protein>
    <recommendedName>
        <fullName evidence="24">Polyprotein</fullName>
    </recommendedName>
</protein>
<evidence type="ECO:0000259" key="20">
    <source>
        <dbReference type="PROSITE" id="PS50158"/>
    </source>
</evidence>
<keyword evidence="14" id="KW-0239">DNA-directed DNA polymerase</keyword>
<dbReference type="Pfam" id="PF25597">
    <property type="entry name" value="SH3_retrovirus"/>
    <property type="match status" value="1"/>
</dbReference>
<name>A0AAD9VMH1_9HYME</name>
<keyword evidence="15" id="KW-0917">Virion maturation</keyword>
<dbReference type="PROSITE" id="PS50158">
    <property type="entry name" value="ZF_CCHC"/>
    <property type="match status" value="1"/>
</dbReference>
<keyword evidence="8" id="KW-0255">Endonuclease</keyword>
<dbReference type="InterPro" id="IPR012337">
    <property type="entry name" value="RNaseH-like_sf"/>
</dbReference>
<keyword evidence="3" id="KW-0645">Protease</keyword>
<evidence type="ECO:0000256" key="13">
    <source>
        <dbReference type="ARBA" id="ARBA00022918"/>
    </source>
</evidence>
<keyword evidence="9" id="KW-0378">Hydrolase</keyword>
<dbReference type="GO" id="GO:0005524">
    <property type="term" value="F:ATP binding"/>
    <property type="evidence" value="ECO:0007669"/>
    <property type="project" value="UniProtKB-KW"/>
</dbReference>
<keyword evidence="7" id="KW-0064">Aspartyl protease</keyword>
<dbReference type="CDD" id="cd09272">
    <property type="entry name" value="RNase_HI_RT_Ty1"/>
    <property type="match status" value="1"/>
</dbReference>
<dbReference type="InterPro" id="IPR001878">
    <property type="entry name" value="Znf_CCHC"/>
</dbReference>
<dbReference type="GO" id="GO:0008270">
    <property type="term" value="F:zinc ion binding"/>
    <property type="evidence" value="ECO:0007669"/>
    <property type="project" value="UniProtKB-KW"/>
</dbReference>
<dbReference type="Pfam" id="PF00665">
    <property type="entry name" value="rve"/>
    <property type="match status" value="1"/>
</dbReference>
<comment type="function">
    <text evidence="1">The aspartyl protease (PR) mediates the proteolytic cleavages of the Gag and Gag-Pol polyproteins after assembly of the VLP.</text>
</comment>
<dbReference type="GO" id="GO:0006508">
    <property type="term" value="P:proteolysis"/>
    <property type="evidence" value="ECO:0007669"/>
    <property type="project" value="UniProtKB-KW"/>
</dbReference>